<proteinExistence type="predicted"/>
<evidence type="ECO:0000256" key="2">
    <source>
        <dbReference type="SAM" id="Phobius"/>
    </source>
</evidence>
<gene>
    <name evidence="3" type="ORF">BJ878DRAFT_538411</name>
</gene>
<accession>A0A9P8CIH0</accession>
<keyword evidence="2" id="KW-0812">Transmembrane</keyword>
<evidence type="ECO:0000256" key="1">
    <source>
        <dbReference type="SAM" id="MobiDB-lite"/>
    </source>
</evidence>
<dbReference type="AlphaFoldDB" id="A0A9P8CIH0"/>
<keyword evidence="4" id="KW-1185">Reference proteome</keyword>
<keyword evidence="2" id="KW-1133">Transmembrane helix</keyword>
<organism evidence="3 4">
    <name type="scientific">Calycina marina</name>
    <dbReference type="NCBI Taxonomy" id="1763456"/>
    <lineage>
        <taxon>Eukaryota</taxon>
        <taxon>Fungi</taxon>
        <taxon>Dikarya</taxon>
        <taxon>Ascomycota</taxon>
        <taxon>Pezizomycotina</taxon>
        <taxon>Leotiomycetes</taxon>
        <taxon>Helotiales</taxon>
        <taxon>Pezizellaceae</taxon>
        <taxon>Calycina</taxon>
    </lineage>
</organism>
<feature type="region of interest" description="Disordered" evidence="1">
    <location>
        <begin position="196"/>
        <end position="217"/>
    </location>
</feature>
<feature type="transmembrane region" description="Helical" evidence="2">
    <location>
        <begin position="62"/>
        <end position="81"/>
    </location>
</feature>
<evidence type="ECO:0000313" key="3">
    <source>
        <dbReference type="EMBL" id="KAG9248384.1"/>
    </source>
</evidence>
<protein>
    <submittedName>
        <fullName evidence="3">Uncharacterized protein</fullName>
    </submittedName>
</protein>
<reference evidence="3" key="1">
    <citation type="journal article" date="2021" name="IMA Fungus">
        <title>Genomic characterization of three marine fungi, including Emericellopsis atlantica sp. nov. with signatures of a generalist lifestyle and marine biomass degradation.</title>
        <authorList>
            <person name="Hagestad O.C."/>
            <person name="Hou L."/>
            <person name="Andersen J.H."/>
            <person name="Hansen E.H."/>
            <person name="Altermark B."/>
            <person name="Li C."/>
            <person name="Kuhnert E."/>
            <person name="Cox R.J."/>
            <person name="Crous P.W."/>
            <person name="Spatafora J.W."/>
            <person name="Lail K."/>
            <person name="Amirebrahimi M."/>
            <person name="Lipzen A."/>
            <person name="Pangilinan J."/>
            <person name="Andreopoulos W."/>
            <person name="Hayes R.D."/>
            <person name="Ng V."/>
            <person name="Grigoriev I.V."/>
            <person name="Jackson S.A."/>
            <person name="Sutton T.D.S."/>
            <person name="Dobson A.D.W."/>
            <person name="Rama T."/>
        </authorList>
    </citation>
    <scope>NUCLEOTIDE SEQUENCE</scope>
    <source>
        <strain evidence="3">TRa3180A</strain>
    </source>
</reference>
<name>A0A9P8CIH0_9HELO</name>
<evidence type="ECO:0000313" key="4">
    <source>
        <dbReference type="Proteomes" id="UP000887226"/>
    </source>
</evidence>
<sequence length="275" mass="29992">MNSSVTFPANVQNNWDPNLICTPPQCTGYFIFFATNYIARAATLITHPGESIIETLTATANALFITSAGALRVFLFLILYLRTRFAGMGGHRTNPEQVARAGAPCMVVDGETFSEELLITPSTGQAFFAGSDSDSSKSYISYEGLDEDITLTKNYNIPRLLVTILQVGWRSVTLYHTRVNQIALYGYDAFGLSRTPRDHEHHRTHNEPSASRIRDHGPHAIAGDGCGGAPSWGLPRDGDFTGALIEKDTMTYFLLSMVVHLIVAGLPIALFGGFA</sequence>
<comment type="caution">
    <text evidence="3">The sequence shown here is derived from an EMBL/GenBank/DDBJ whole genome shotgun (WGS) entry which is preliminary data.</text>
</comment>
<dbReference type="OrthoDB" id="5406607at2759"/>
<dbReference type="Proteomes" id="UP000887226">
    <property type="component" value="Unassembled WGS sequence"/>
</dbReference>
<dbReference type="EMBL" id="MU253750">
    <property type="protein sequence ID" value="KAG9248384.1"/>
    <property type="molecule type" value="Genomic_DNA"/>
</dbReference>
<feature type="transmembrane region" description="Helical" evidence="2">
    <location>
        <begin position="252"/>
        <end position="274"/>
    </location>
</feature>
<keyword evidence="2" id="KW-0472">Membrane</keyword>